<dbReference type="InterPro" id="IPR021136">
    <property type="entry name" value="Flagellar_hook_control-like_C"/>
</dbReference>
<dbReference type="AlphaFoldDB" id="A0A0E4C9P4"/>
<keyword evidence="4" id="KW-1185">Reference proteome</keyword>
<gene>
    <name evidence="3" type="ORF">2682</name>
</gene>
<dbReference type="Pfam" id="PF02120">
    <property type="entry name" value="Flg_hook"/>
    <property type="match status" value="1"/>
</dbReference>
<organism evidence="3 4">
    <name type="scientific">Syntrophomonas zehnderi OL-4</name>
    <dbReference type="NCBI Taxonomy" id="690567"/>
    <lineage>
        <taxon>Bacteria</taxon>
        <taxon>Bacillati</taxon>
        <taxon>Bacillota</taxon>
        <taxon>Clostridia</taxon>
        <taxon>Eubacteriales</taxon>
        <taxon>Syntrophomonadaceae</taxon>
        <taxon>Syntrophomonas</taxon>
    </lineage>
</organism>
<feature type="compositionally biased region" description="Polar residues" evidence="1">
    <location>
        <begin position="243"/>
        <end position="285"/>
    </location>
</feature>
<keyword evidence="3" id="KW-0282">Flagellum</keyword>
<dbReference type="STRING" id="690567.2682"/>
<feature type="compositionally biased region" description="Polar residues" evidence="1">
    <location>
        <begin position="316"/>
        <end position="346"/>
    </location>
</feature>
<accession>A0A0E4C9P4</accession>
<feature type="region of interest" description="Disordered" evidence="1">
    <location>
        <begin position="235"/>
        <end position="363"/>
    </location>
</feature>
<sequence>MNLNSNSVSSNKIVLNIQIPQGGEMPLNKGEVLSAQVQEVGEDGRVTIMVKGKLIEATAEVMVKPGQQLLLLVDDVRNGKTYLRVVTPEMTGKIENTNITAHLLDMGIAAREDIIRLARQLLKYNLPVNPGNLNELNKNITLLGNLNDRNAEIAAFALSRGITGSTALQSLAQFLTPSTDMAKLLPILSSILESLAVIKADQAEAGSDALSRTTKQTGEGGAAALKTPLDTLGKIAGLPGSPPQSLADNASGTIKGQQSQTVQNPSLSANAANNQIKTDPSTEQTVIGKADSSHEPKIQTGTPTFIQKPENDTRENLTQSKPMGSVSPETSVKTSQVVSASKTGESTPRVPLNQAQMTMGEGNPVPSGIPGTDEEIQGAQRITAAGLLPEEGSEVMFPRNPLSRSIINLLDTLRSVLEINPDDPPDKIALKIQASVLGEKDILRAFNLLKEISDNKEIVAKLPQLKEFTQRLNSLEKEITGQQLYNVSNKHSSENISSFYFSFPVPLDQGYGLCQLKISKDGRQRLRDVDDLSLVVSLDTNKLGVVLFHIRWQKKGQLELQGVVENQATCNYLNQNAQQLVESLEALGYQVNHKGVRMSRSPEEVHSLKPMLQEITKPLRLGIDVTV</sequence>
<dbReference type="Proteomes" id="UP000045545">
    <property type="component" value="Unassembled WGS sequence"/>
</dbReference>
<keyword evidence="3" id="KW-0969">Cilium</keyword>
<feature type="domain" description="Flagellar hook-length control protein-like C-terminal" evidence="2">
    <location>
        <begin position="534"/>
        <end position="600"/>
    </location>
</feature>
<reference evidence="3 4" key="1">
    <citation type="submission" date="2015-03" db="EMBL/GenBank/DDBJ databases">
        <authorList>
            <person name="Murphy D."/>
        </authorList>
    </citation>
    <scope>NUCLEOTIDE SEQUENCE [LARGE SCALE GENOMIC DNA]</scope>
    <source>
        <strain evidence="3 4">OL-4</strain>
    </source>
</reference>
<keyword evidence="3" id="KW-0966">Cell projection</keyword>
<evidence type="ECO:0000256" key="1">
    <source>
        <dbReference type="SAM" id="MobiDB-lite"/>
    </source>
</evidence>
<dbReference type="EMBL" id="CGIH01000051">
    <property type="protein sequence ID" value="CFY08392.1"/>
    <property type="molecule type" value="Genomic_DNA"/>
</dbReference>
<evidence type="ECO:0000313" key="4">
    <source>
        <dbReference type="Proteomes" id="UP000045545"/>
    </source>
</evidence>
<protein>
    <submittedName>
        <fullName evidence="3">Flagellar hook-length control protein-like, C-terminal</fullName>
    </submittedName>
</protein>
<dbReference type="OrthoDB" id="2077816at2"/>
<name>A0A0E4C9P4_9FIRM</name>
<evidence type="ECO:0000313" key="3">
    <source>
        <dbReference type="EMBL" id="CFY08392.1"/>
    </source>
</evidence>
<evidence type="ECO:0000259" key="2">
    <source>
        <dbReference type="Pfam" id="PF02120"/>
    </source>
</evidence>
<dbReference type="RefSeq" id="WP_046499962.1">
    <property type="nucleotide sequence ID" value="NZ_CGIH01000051.1"/>
</dbReference>
<proteinExistence type="predicted"/>